<dbReference type="PANTHER" id="PTHR43355:SF2">
    <property type="entry name" value="FLAVIN REDUCTASE (NADPH)"/>
    <property type="match status" value="1"/>
</dbReference>
<evidence type="ECO:0000313" key="3">
    <source>
        <dbReference type="Proteomes" id="UP000094626"/>
    </source>
</evidence>
<dbReference type="KEGG" id="nre:BES08_01215"/>
<gene>
    <name evidence="2" type="ORF">BES08_01215</name>
</gene>
<dbReference type="InterPro" id="IPR016040">
    <property type="entry name" value="NAD(P)-bd_dom"/>
</dbReference>
<dbReference type="Pfam" id="PF13460">
    <property type="entry name" value="NAD_binding_10"/>
    <property type="match status" value="1"/>
</dbReference>
<dbReference type="PANTHER" id="PTHR43355">
    <property type="entry name" value="FLAVIN REDUCTASE (NADPH)"/>
    <property type="match status" value="1"/>
</dbReference>
<feature type="domain" description="NAD(P)-binding" evidence="1">
    <location>
        <begin position="9"/>
        <end position="188"/>
    </location>
</feature>
<dbReference type="SUPFAM" id="SSF51735">
    <property type="entry name" value="NAD(P)-binding Rossmann-fold domains"/>
    <property type="match status" value="1"/>
</dbReference>
<dbReference type="GO" id="GO:0016646">
    <property type="term" value="F:oxidoreductase activity, acting on the CH-NH group of donors, NAD or NADP as acceptor"/>
    <property type="evidence" value="ECO:0007669"/>
    <property type="project" value="TreeGrafter"/>
</dbReference>
<proteinExistence type="predicted"/>
<organism evidence="2 3">
    <name type="scientific">Novosphingobium resinovorum</name>
    <dbReference type="NCBI Taxonomy" id="158500"/>
    <lineage>
        <taxon>Bacteria</taxon>
        <taxon>Pseudomonadati</taxon>
        <taxon>Pseudomonadota</taxon>
        <taxon>Alphaproteobacteria</taxon>
        <taxon>Sphingomonadales</taxon>
        <taxon>Sphingomonadaceae</taxon>
        <taxon>Novosphingobium</taxon>
    </lineage>
</organism>
<evidence type="ECO:0000259" key="1">
    <source>
        <dbReference type="Pfam" id="PF13460"/>
    </source>
</evidence>
<name>A0A1D8A088_9SPHN</name>
<protein>
    <submittedName>
        <fullName evidence="2">3-beta hydroxysteroid dehydrogenase</fullName>
    </submittedName>
</protein>
<dbReference type="EMBL" id="CP017075">
    <property type="protein sequence ID" value="AOR75528.1"/>
    <property type="molecule type" value="Genomic_DNA"/>
</dbReference>
<keyword evidence="3" id="KW-1185">Reference proteome</keyword>
<dbReference type="OrthoDB" id="7352421at2"/>
<evidence type="ECO:0000313" key="2">
    <source>
        <dbReference type="EMBL" id="AOR75528.1"/>
    </source>
</evidence>
<reference evidence="3" key="1">
    <citation type="journal article" date="2017" name="J. Biotechnol.">
        <title>Complete genome sequence of Novosphingobium resinovorum SA1, a versatile xenobiotic-degrading bacterium capable of utilizing sulfanilic acid.</title>
        <authorList>
            <person name="Hegedus B."/>
            <person name="Kos P.B."/>
            <person name="Balint B."/>
            <person name="Maroti G."/>
            <person name="Gan H.M."/>
            <person name="Perei K."/>
            <person name="Rakhely G."/>
        </authorList>
    </citation>
    <scope>NUCLEOTIDE SEQUENCE [LARGE SCALE GENOMIC DNA]</scope>
    <source>
        <strain evidence="3">SA1</strain>
    </source>
</reference>
<dbReference type="InterPro" id="IPR051606">
    <property type="entry name" value="Polyketide_Oxido-like"/>
</dbReference>
<dbReference type="AlphaFoldDB" id="A0A1D8A088"/>
<dbReference type="Gene3D" id="3.40.50.720">
    <property type="entry name" value="NAD(P)-binding Rossmann-like Domain"/>
    <property type="match status" value="1"/>
</dbReference>
<dbReference type="CDD" id="cd05244">
    <property type="entry name" value="BVR-B_like_SDR_a"/>
    <property type="match status" value="1"/>
</dbReference>
<sequence>MEMKIAVLGASGRAGSEITKEAAVRGHEVLAIARNPEKIATGERITAATGDASDPASLAAFIAGSDAVISALHFDVPAETLLSAIREASVPRLLVTGGAASLEVTPGKRLIDTPDFPEEWKTFAMGGITFLNALRQVDDVDWTFFSPAALIFEGPRTGSYRSGGDELVTDDAGESKISFADYAIAMVDELEAHKHSRERFTAAY</sequence>
<dbReference type="Proteomes" id="UP000094626">
    <property type="component" value="Chromosome"/>
</dbReference>
<accession>A0A1D8A088</accession>
<dbReference type="InterPro" id="IPR036291">
    <property type="entry name" value="NAD(P)-bd_dom_sf"/>
</dbReference>